<feature type="region of interest" description="Disordered" evidence="1">
    <location>
        <begin position="209"/>
        <end position="231"/>
    </location>
</feature>
<protein>
    <submittedName>
        <fullName evidence="2">Uncharacterized protein</fullName>
    </submittedName>
</protein>
<comment type="caution">
    <text evidence="2">The sequence shown here is derived from an EMBL/GenBank/DDBJ whole genome shotgun (WGS) entry which is preliminary data.</text>
</comment>
<feature type="region of interest" description="Disordered" evidence="1">
    <location>
        <begin position="135"/>
        <end position="156"/>
    </location>
</feature>
<dbReference type="EMBL" id="JAROAV010000030">
    <property type="protein sequence ID" value="MDF8264945.1"/>
    <property type="molecule type" value="Genomic_DNA"/>
</dbReference>
<evidence type="ECO:0000256" key="1">
    <source>
        <dbReference type="SAM" id="MobiDB-lite"/>
    </source>
</evidence>
<keyword evidence="3" id="KW-1185">Reference proteome</keyword>
<proteinExistence type="predicted"/>
<dbReference type="RefSeq" id="WP_277192328.1">
    <property type="nucleotide sequence ID" value="NZ_JAROAV010000030.1"/>
</dbReference>
<name>A0ABT6C7V4_9MICO</name>
<evidence type="ECO:0000313" key="2">
    <source>
        <dbReference type="EMBL" id="MDF8264945.1"/>
    </source>
</evidence>
<organism evidence="2 3">
    <name type="scientific">Luteipulveratus flavus</name>
    <dbReference type="NCBI Taxonomy" id="3031728"/>
    <lineage>
        <taxon>Bacteria</taxon>
        <taxon>Bacillati</taxon>
        <taxon>Actinomycetota</taxon>
        <taxon>Actinomycetes</taxon>
        <taxon>Micrococcales</taxon>
        <taxon>Dermacoccaceae</taxon>
        <taxon>Luteipulveratus</taxon>
    </lineage>
</organism>
<reference evidence="2 3" key="1">
    <citation type="submission" date="2023-03" db="EMBL/GenBank/DDBJ databases">
        <title>YIM 133296 draft genome.</title>
        <authorList>
            <person name="Xiong L."/>
        </authorList>
    </citation>
    <scope>NUCLEOTIDE SEQUENCE [LARGE SCALE GENOMIC DNA]</scope>
    <source>
        <strain evidence="2 3">YIM 133296</strain>
    </source>
</reference>
<dbReference type="InterPro" id="IPR036890">
    <property type="entry name" value="HATPase_C_sf"/>
</dbReference>
<accession>A0ABT6C7V4</accession>
<evidence type="ECO:0000313" key="3">
    <source>
        <dbReference type="Proteomes" id="UP001528912"/>
    </source>
</evidence>
<dbReference type="Gene3D" id="3.30.565.10">
    <property type="entry name" value="Histidine kinase-like ATPase, C-terminal domain"/>
    <property type="match status" value="1"/>
</dbReference>
<dbReference type="Proteomes" id="UP001528912">
    <property type="component" value="Unassembled WGS sequence"/>
</dbReference>
<gene>
    <name evidence="2" type="ORF">P4R38_11880</name>
</gene>
<sequence>MTMMHSATRLSAGATETIASVPRMVADRIDADVVVFAPEGADAMMVDLYQRRSVFAAADALSQPLRSGSVSPGSNVGGYVARSVQDVRDARSGARLGVIGVYDREPREAGWNEANQLQELSVSIAGRLEDFVLDRPSPAPTRGATPLGASPLRPVEPSATSVGSAYRWFDDLPSTSVLPAPKDPTEPIAPLRAAAARAALPPRRSLDAMWQQEAHSAPAPAPAPAPATGGDADVELRRYSLSLADEIGGAADSLGSLIGQIDLRHDQVLHRHAAAVQERFAVVERSRARLRGHLEGNPERPRTRAMFELPRVIDAAVTTVYQSLPGSHVDVDLIDDSLTVSADPGMVQRAITLLLSTAVEAARHRTVRLSAGVRAEDSSRIEGRLSVQLNVSFNGEQLTAGQLAQLAGRFADACRAPHTSDRRTPAQMRVTTHENVLVADSFEVRSGTDSTTFVAQWPLDLG</sequence>